<keyword evidence="3" id="KW-1185">Reference proteome</keyword>
<sequence length="402" mass="45409">MGNPPHDVDSLVVIDISSDDDDDVAVLSGPVAKKKEKPSGMDLASWKLIQQLQEDNDDVVGLSSRQMKRKNLKEREERDLEIARQLQVDEEQKTERRSQRRRKKLHQQENRDMVIAQQFQQDEDKLNKKHRKTPPSKQEVLDSLQPCQKEAIQYVTKKAKEMHDKSLPRLETRIASLGFSPEDLKQCLDYIQDDAPIVIHLKESTLSFLVKDTHYRNLFETSTSGGGRDKNARGKWESDMFGGSYNSSACTNFDKPKYGCLNVSGDIQGVNSARRYGNLFMILQPHVRYRSTFFNKDTGAFVATATLATHEFYAHVLDGYNDNDLSAVVNVCKSTRVGGTRSTCTTYKEVQIHGPVCLATDIQALSVPGHYGTAGEALKKDVLEFQKKANCNILWQGDLLNP</sequence>
<dbReference type="InterPro" id="IPR022074">
    <property type="entry name" value="DUF3626"/>
</dbReference>
<organism evidence="2 3">
    <name type="scientific">Seminavis robusta</name>
    <dbReference type="NCBI Taxonomy" id="568900"/>
    <lineage>
        <taxon>Eukaryota</taxon>
        <taxon>Sar</taxon>
        <taxon>Stramenopiles</taxon>
        <taxon>Ochrophyta</taxon>
        <taxon>Bacillariophyta</taxon>
        <taxon>Bacillariophyceae</taxon>
        <taxon>Bacillariophycidae</taxon>
        <taxon>Naviculales</taxon>
        <taxon>Naviculaceae</taxon>
        <taxon>Seminavis</taxon>
    </lineage>
</organism>
<dbReference type="OrthoDB" id="5982664at2759"/>
<dbReference type="AlphaFoldDB" id="A0A9N8EU55"/>
<dbReference type="Proteomes" id="UP001153069">
    <property type="component" value="Unassembled WGS sequence"/>
</dbReference>
<proteinExistence type="predicted"/>
<evidence type="ECO:0000313" key="3">
    <source>
        <dbReference type="Proteomes" id="UP001153069"/>
    </source>
</evidence>
<accession>A0A9N8EU55</accession>
<protein>
    <submittedName>
        <fullName evidence="2">Uncharacterized protein</fullName>
    </submittedName>
</protein>
<dbReference type="EMBL" id="CAICTM010001823">
    <property type="protein sequence ID" value="CAB9526425.1"/>
    <property type="molecule type" value="Genomic_DNA"/>
</dbReference>
<dbReference type="Pfam" id="PF12294">
    <property type="entry name" value="DUF3626"/>
    <property type="match status" value="1"/>
</dbReference>
<reference evidence="2" key="1">
    <citation type="submission" date="2020-06" db="EMBL/GenBank/DDBJ databases">
        <authorList>
            <consortium name="Plant Systems Biology data submission"/>
        </authorList>
    </citation>
    <scope>NUCLEOTIDE SEQUENCE</scope>
    <source>
        <strain evidence="2">D6</strain>
    </source>
</reference>
<evidence type="ECO:0000313" key="2">
    <source>
        <dbReference type="EMBL" id="CAB9526425.1"/>
    </source>
</evidence>
<feature type="region of interest" description="Disordered" evidence="1">
    <location>
        <begin position="89"/>
        <end position="142"/>
    </location>
</feature>
<name>A0A9N8EU55_9STRA</name>
<evidence type="ECO:0000256" key="1">
    <source>
        <dbReference type="SAM" id="MobiDB-lite"/>
    </source>
</evidence>
<comment type="caution">
    <text evidence="2">The sequence shown here is derived from an EMBL/GenBank/DDBJ whole genome shotgun (WGS) entry which is preliminary data.</text>
</comment>
<gene>
    <name evidence="2" type="ORF">SEMRO_1825_G300080.1</name>
</gene>